<comment type="caution">
    <text evidence="2">The sequence shown here is derived from an EMBL/GenBank/DDBJ whole genome shotgun (WGS) entry which is preliminary data.</text>
</comment>
<protein>
    <submittedName>
        <fullName evidence="2">Uncharacterized protein</fullName>
    </submittedName>
</protein>
<evidence type="ECO:0000313" key="2">
    <source>
        <dbReference type="EMBL" id="MPC42136.1"/>
    </source>
</evidence>
<dbReference type="Proteomes" id="UP000324222">
    <property type="component" value="Unassembled WGS sequence"/>
</dbReference>
<feature type="compositionally biased region" description="Low complexity" evidence="1">
    <location>
        <begin position="157"/>
        <end position="175"/>
    </location>
</feature>
<dbReference type="AlphaFoldDB" id="A0A5B7FA09"/>
<dbReference type="EMBL" id="VSRR010005324">
    <property type="protein sequence ID" value="MPC42136.1"/>
    <property type="molecule type" value="Genomic_DNA"/>
</dbReference>
<organism evidence="2 3">
    <name type="scientific">Portunus trituberculatus</name>
    <name type="common">Swimming crab</name>
    <name type="synonym">Neptunus trituberculatus</name>
    <dbReference type="NCBI Taxonomy" id="210409"/>
    <lineage>
        <taxon>Eukaryota</taxon>
        <taxon>Metazoa</taxon>
        <taxon>Ecdysozoa</taxon>
        <taxon>Arthropoda</taxon>
        <taxon>Crustacea</taxon>
        <taxon>Multicrustacea</taxon>
        <taxon>Malacostraca</taxon>
        <taxon>Eumalacostraca</taxon>
        <taxon>Eucarida</taxon>
        <taxon>Decapoda</taxon>
        <taxon>Pleocyemata</taxon>
        <taxon>Brachyura</taxon>
        <taxon>Eubrachyura</taxon>
        <taxon>Portunoidea</taxon>
        <taxon>Portunidae</taxon>
        <taxon>Portuninae</taxon>
        <taxon>Portunus</taxon>
    </lineage>
</organism>
<gene>
    <name evidence="2" type="ORF">E2C01_035751</name>
</gene>
<evidence type="ECO:0000256" key="1">
    <source>
        <dbReference type="SAM" id="MobiDB-lite"/>
    </source>
</evidence>
<proteinExistence type="predicted"/>
<name>A0A5B7FA09_PORTR</name>
<reference evidence="2 3" key="1">
    <citation type="submission" date="2019-05" db="EMBL/GenBank/DDBJ databases">
        <title>Another draft genome of Portunus trituberculatus and its Hox gene families provides insights of decapod evolution.</title>
        <authorList>
            <person name="Jeong J.-H."/>
            <person name="Song I."/>
            <person name="Kim S."/>
            <person name="Choi T."/>
            <person name="Kim D."/>
            <person name="Ryu S."/>
            <person name="Kim W."/>
        </authorList>
    </citation>
    <scope>NUCLEOTIDE SEQUENCE [LARGE SCALE GENOMIC DNA]</scope>
    <source>
        <tissue evidence="2">Muscle</tissue>
    </source>
</reference>
<evidence type="ECO:0000313" key="3">
    <source>
        <dbReference type="Proteomes" id="UP000324222"/>
    </source>
</evidence>
<feature type="region of interest" description="Disordered" evidence="1">
    <location>
        <begin position="148"/>
        <end position="225"/>
    </location>
</feature>
<sequence length="250" mass="25651">MRDLTLLGRTEIAPHPTALPLPSTKITFHPVITHWLAVTPRYNAVAGCQASSQSGGGVKPRGEEAGGSGHRYSALDGCRTLGSDALVGCHTTARVVDVNSSGGGEGGGDVLVEGGLRWPARGAFQLLSVVAVVVEAVAVVVVAAAGGDWPGASQGGRRPSSSTRPLPSLPPASRRQAAHRPHAPSLTLRHAHPPHSNPPTRAAVKRPARSGNLTAPLAPCRPPPTAMTTLLSLRLHLNTPASPQPAATLV</sequence>
<accession>A0A5B7FA09</accession>
<keyword evidence="3" id="KW-1185">Reference proteome</keyword>